<dbReference type="ProMEX" id="Q0WRQ2"/>
<proteinExistence type="evidence at transcript level"/>
<dbReference type="InterPro" id="IPR029045">
    <property type="entry name" value="ClpP/crotonase-like_dom_sf"/>
</dbReference>
<evidence type="ECO:0000256" key="1">
    <source>
        <dbReference type="ARBA" id="ARBA00005254"/>
    </source>
</evidence>
<protein>
    <submittedName>
        <fullName evidence="2">Enoyl-CoA hydratase like protein</fullName>
    </submittedName>
</protein>
<dbReference type="AlphaFoldDB" id="Q0WRQ2"/>
<organism evidence="2">
    <name type="scientific">Arabidopsis thaliana</name>
    <name type="common">Mouse-ear cress</name>
    <dbReference type="NCBI Taxonomy" id="3702"/>
    <lineage>
        <taxon>Eukaryota</taxon>
        <taxon>Viridiplantae</taxon>
        <taxon>Streptophyta</taxon>
        <taxon>Embryophyta</taxon>
        <taxon>Tracheophyta</taxon>
        <taxon>Spermatophyta</taxon>
        <taxon>Magnoliopsida</taxon>
        <taxon>eudicotyledons</taxon>
        <taxon>Gunneridae</taxon>
        <taxon>Pentapetalae</taxon>
        <taxon>rosids</taxon>
        <taxon>malvids</taxon>
        <taxon>Brassicales</taxon>
        <taxon>Brassicaceae</taxon>
        <taxon>Camelineae</taxon>
        <taxon>Arabidopsis</taxon>
    </lineage>
</organism>
<dbReference type="InterPro" id="IPR001753">
    <property type="entry name" value="Enoyl-CoA_hydra/iso"/>
</dbReference>
<reference evidence="2" key="1">
    <citation type="submission" date="2006-07" db="EMBL/GenBank/DDBJ databases">
        <title>Large-scale analysis of RIKEN Arabidopsis full-length (RAFL) cDNAs.</title>
        <authorList>
            <person name="Totoki Y."/>
            <person name="Seki M."/>
            <person name="Ishida J."/>
            <person name="Nakajima M."/>
            <person name="Enju A."/>
            <person name="Morosawa T."/>
            <person name="Kamiya A."/>
            <person name="Narusaka M."/>
            <person name="Shin-i T."/>
            <person name="Nakagawa M."/>
            <person name="Sakamoto N."/>
            <person name="Oishi K."/>
            <person name="Kohara Y."/>
            <person name="Kobayashi M."/>
            <person name="Toyoda A."/>
            <person name="Sakaki Y."/>
            <person name="Sakurai T."/>
            <person name="Iida K."/>
            <person name="Akiyama K."/>
            <person name="Satou M."/>
            <person name="Toyoda T."/>
            <person name="Konagaya A."/>
            <person name="Carninci P."/>
            <person name="Kawai J."/>
            <person name="Hayashizaki Y."/>
            <person name="Shinozaki K."/>
        </authorList>
    </citation>
    <scope>NUCLEOTIDE SEQUENCE</scope>
</reference>
<accession>Q0WRQ2</accession>
<dbReference type="ExpressionAtlas" id="Q0WRQ2">
    <property type="expression patterns" value="baseline and differential"/>
</dbReference>
<name>Q0WRQ2_ARATH</name>
<evidence type="ECO:0000313" key="2">
    <source>
        <dbReference type="EMBL" id="BAF00197.1"/>
    </source>
</evidence>
<dbReference type="PANTHER" id="PTHR43802">
    <property type="entry name" value="ENOYL-COA HYDRATASE"/>
    <property type="match status" value="1"/>
</dbReference>
<gene>
    <name evidence="2" type="ordered locus">At4g16210</name>
</gene>
<dbReference type="EMBL" id="AK228249">
    <property type="protein sequence ID" value="BAF00197.1"/>
    <property type="molecule type" value="mRNA"/>
</dbReference>
<dbReference type="PANTHER" id="PTHR43802:SF1">
    <property type="entry name" value="IP11341P-RELATED"/>
    <property type="match status" value="1"/>
</dbReference>
<dbReference type="CDD" id="cd06558">
    <property type="entry name" value="crotonase-like"/>
    <property type="match status" value="1"/>
</dbReference>
<comment type="similarity">
    <text evidence="1">Belongs to the enoyl-CoA hydratase/isomerase family.</text>
</comment>
<dbReference type="TAIR" id="AT4G16210"/>
<dbReference type="SUPFAM" id="SSF52096">
    <property type="entry name" value="ClpP/crotonase"/>
    <property type="match status" value="1"/>
</dbReference>
<dbReference type="Gene3D" id="3.90.226.10">
    <property type="entry name" value="2-enoyl-CoA Hydratase, Chain A, domain 1"/>
    <property type="match status" value="1"/>
</dbReference>
<sequence length="134" mass="14824">MDTHARFGIFPSWGLSQKLSRIIGANKAREVSLTSMPLTADVAGKLGFVNHVVEEGEALKKAREIAEAIIKNEQGMVLRIKSVINDGLKLDLGHALTLEKERAHAYYSGMTKEQFRKMQEFIAGRGSKKPSSKL</sequence>
<dbReference type="Pfam" id="PF00378">
    <property type="entry name" value="ECH_1"/>
    <property type="match status" value="1"/>
</dbReference>